<evidence type="ECO:0000313" key="9">
    <source>
        <dbReference type="Proteomes" id="UP000015441"/>
    </source>
</evidence>
<dbReference type="FunCoup" id="N1J4X2">
    <property type="interactions" value="91"/>
</dbReference>
<dbReference type="Pfam" id="PF03666">
    <property type="entry name" value="NPR3"/>
    <property type="match status" value="1"/>
</dbReference>
<feature type="region of interest" description="Disordered" evidence="6">
    <location>
        <begin position="196"/>
        <end position="234"/>
    </location>
</feature>
<organism evidence="8 9">
    <name type="scientific">Blumeria graminis f. sp. hordei (strain DH14)</name>
    <name type="common">Barley powdery mildew</name>
    <name type="synonym">Oidium monilioides f. sp. hordei</name>
    <dbReference type="NCBI Taxonomy" id="546991"/>
    <lineage>
        <taxon>Eukaryota</taxon>
        <taxon>Fungi</taxon>
        <taxon>Dikarya</taxon>
        <taxon>Ascomycota</taxon>
        <taxon>Pezizomycotina</taxon>
        <taxon>Leotiomycetes</taxon>
        <taxon>Erysiphales</taxon>
        <taxon>Erysiphaceae</taxon>
        <taxon>Blumeria</taxon>
        <taxon>Blumeria hordei</taxon>
    </lineage>
</organism>
<dbReference type="GO" id="GO:1904262">
    <property type="term" value="P:negative regulation of TORC1 signaling"/>
    <property type="evidence" value="ECO:0007669"/>
    <property type="project" value="TreeGrafter"/>
</dbReference>
<evidence type="ECO:0000259" key="7">
    <source>
        <dbReference type="Pfam" id="PF24064"/>
    </source>
</evidence>
<evidence type="ECO:0000256" key="2">
    <source>
        <dbReference type="ARBA" id="ARBA00017880"/>
    </source>
</evidence>
<dbReference type="GO" id="GO:0010508">
    <property type="term" value="P:positive regulation of autophagy"/>
    <property type="evidence" value="ECO:0007669"/>
    <property type="project" value="TreeGrafter"/>
</dbReference>
<reference evidence="8 9" key="1">
    <citation type="journal article" date="2010" name="Science">
        <title>Genome expansion and gene loss in powdery mildew fungi reveal tradeoffs in extreme parasitism.</title>
        <authorList>
            <person name="Spanu P.D."/>
            <person name="Abbott J.C."/>
            <person name="Amselem J."/>
            <person name="Burgis T.A."/>
            <person name="Soanes D.M."/>
            <person name="Stueber K."/>
            <person name="Ver Loren van Themaat E."/>
            <person name="Brown J.K.M."/>
            <person name="Butcher S.A."/>
            <person name="Gurr S.J."/>
            <person name="Lebrun M.-H."/>
            <person name="Ridout C.J."/>
            <person name="Schulze-Lefert P."/>
            <person name="Talbot N.J."/>
            <person name="Ahmadinejad N."/>
            <person name="Ametz C."/>
            <person name="Barton G.R."/>
            <person name="Benjdia M."/>
            <person name="Bidzinski P."/>
            <person name="Bindschedler L.V."/>
            <person name="Both M."/>
            <person name="Brewer M.T."/>
            <person name="Cadle-Davidson L."/>
            <person name="Cadle-Davidson M.M."/>
            <person name="Collemare J."/>
            <person name="Cramer R."/>
            <person name="Frenkel O."/>
            <person name="Godfrey D."/>
            <person name="Harriman J."/>
            <person name="Hoede C."/>
            <person name="King B.C."/>
            <person name="Klages S."/>
            <person name="Kleemann J."/>
            <person name="Knoll D."/>
            <person name="Koti P.S."/>
            <person name="Kreplak J."/>
            <person name="Lopez-Ruiz F.J."/>
            <person name="Lu X."/>
            <person name="Maekawa T."/>
            <person name="Mahanil S."/>
            <person name="Micali C."/>
            <person name="Milgroom M.G."/>
            <person name="Montana G."/>
            <person name="Noir S."/>
            <person name="O'Connell R.J."/>
            <person name="Oberhaensli S."/>
            <person name="Parlange F."/>
            <person name="Pedersen C."/>
            <person name="Quesneville H."/>
            <person name="Reinhardt R."/>
            <person name="Rott M."/>
            <person name="Sacristan S."/>
            <person name="Schmidt S.M."/>
            <person name="Schoen M."/>
            <person name="Skamnioti P."/>
            <person name="Sommer H."/>
            <person name="Stephens A."/>
            <person name="Takahara H."/>
            <person name="Thordal-Christensen H."/>
            <person name="Vigouroux M."/>
            <person name="Wessling R."/>
            <person name="Wicker T."/>
            <person name="Panstruga R."/>
        </authorList>
    </citation>
    <scope>NUCLEOTIDE SEQUENCE [LARGE SCALE GENOMIC DNA]</scope>
    <source>
        <strain evidence="8">DH14</strain>
    </source>
</reference>
<dbReference type="Proteomes" id="UP000015441">
    <property type="component" value="Unassembled WGS sequence"/>
</dbReference>
<dbReference type="PANTHER" id="PTHR13153">
    <property type="entry name" value="CGTHBA PROTEIN -14 GENE PROTEIN"/>
    <property type="match status" value="1"/>
</dbReference>
<dbReference type="AlphaFoldDB" id="N1J4X2"/>
<comment type="subcellular location">
    <subcellularLocation>
        <location evidence="5">Vacuole membrane</location>
        <topology evidence="5">Peripheral membrane protein</topology>
    </subcellularLocation>
</comment>
<dbReference type="GO" id="GO:0051321">
    <property type="term" value="P:meiotic cell cycle"/>
    <property type="evidence" value="ECO:0007669"/>
    <property type="project" value="UniProtKB-UniRule"/>
</dbReference>
<feature type="region of interest" description="Disordered" evidence="6">
    <location>
        <begin position="570"/>
        <end position="595"/>
    </location>
</feature>
<dbReference type="InParanoid" id="N1J4X2"/>
<keyword evidence="5" id="KW-0469">Meiosis</keyword>
<feature type="compositionally biased region" description="Basic and acidic residues" evidence="6">
    <location>
        <begin position="570"/>
        <end position="587"/>
    </location>
</feature>
<keyword evidence="9" id="KW-1185">Reference proteome</keyword>
<evidence type="ECO:0000256" key="4">
    <source>
        <dbReference type="ARBA" id="ARBA00030028"/>
    </source>
</evidence>
<dbReference type="InterPro" id="IPR005365">
    <property type="entry name" value="Npr3"/>
</dbReference>
<dbReference type="OrthoDB" id="18648at2759"/>
<keyword evidence="5" id="KW-0732">Signal</keyword>
<evidence type="ECO:0000313" key="8">
    <source>
        <dbReference type="EMBL" id="CCU74585.1"/>
    </source>
</evidence>
<evidence type="ECO:0000256" key="3">
    <source>
        <dbReference type="ARBA" id="ARBA00025376"/>
    </source>
</evidence>
<dbReference type="EMBL" id="CAUH01000434">
    <property type="protein sequence ID" value="CCU74585.1"/>
    <property type="molecule type" value="Genomic_DNA"/>
</dbReference>
<feature type="domain" description="GATOR1 complex protein NPRL3 C-terminal HTH" evidence="7">
    <location>
        <begin position="668"/>
        <end position="728"/>
    </location>
</feature>
<dbReference type="eggNOG" id="KOG3830">
    <property type="taxonomic scope" value="Eukaryota"/>
</dbReference>
<comment type="caution">
    <text evidence="8">The sequence shown here is derived from an EMBL/GenBank/DDBJ whole genome shotgun (WGS) entry which is preliminary data.</text>
</comment>
<name>N1J4X2_BLUG1</name>
<comment type="similarity">
    <text evidence="1 5">Belongs to the NPR3 family.</text>
</comment>
<dbReference type="GO" id="GO:0038202">
    <property type="term" value="P:TORC1 signaling"/>
    <property type="evidence" value="ECO:0007669"/>
    <property type="project" value="TreeGrafter"/>
</dbReference>
<proteinExistence type="inferred from homology"/>
<feature type="compositionally biased region" description="Basic residues" evidence="6">
    <location>
        <begin position="196"/>
        <end position="209"/>
    </location>
</feature>
<protein>
    <recommendedName>
        <fullName evidence="2 5">Nitrogen permease regulator 3</fullName>
    </recommendedName>
    <alternativeName>
        <fullName evidence="4 5">Required for meiotic nuclear division protein 11</fullName>
    </alternativeName>
</protein>
<dbReference type="PANTHER" id="PTHR13153:SF5">
    <property type="entry name" value="GATOR COMPLEX PROTEIN NPRL3"/>
    <property type="match status" value="1"/>
</dbReference>
<sequence length="734" mass="84269">MQKQNKKFHLGHQPSVMKSLQPELLKATGNQTNTVSMSPGLVAIALLIKARHGPRFVFHYPAQPSIESSHEMLYGTDMNPSKLDPYPDYASDESEESLYASFNHINLNQKNENKKDINDDGYNFRARIDRDEHFNTPNGIHIVPWENFFEFSTTDLESILTPSRAYHKSRFEMILDPLCFLTYPVHIREDGRWKKRMTKKSQRTRRKVASNRDIKNRQVVNNERGNEDNLSEDSDDGGMTMFNAVFILDVSKYDLKEKASEMYEHVVKTFNRALLETQANSGYVWNESELILAMKEKAREDRRPMSWLWREILLRSTLACAMKEIYNSISQNKIATCELGPNFNISLQIPKPSFLMSLPTAREPAIPGLLVTSADPMLIESRKYDQPRLNKNFALLLTEDESKLLSDMHANKTELSEALTECIRLCKPTLSFAQVAQINSIELTSLLTLASHLIFYRRALAIPPLHLRNTYIVSPNCDCRKLPDAIKEWKEAFPTAPSLRSFLSALSTDPRPYKTFLPSRDHRLVYIEMLSWLIRGGWVTQLRTFAWIQVWPEIQYEVHYRLKAEAIEKAKHAKDSSQDDTNPKATDDSGSDDILINSNLPLTTEQVAEQARLRRLAEKMVKQEADEAMAFAKLPTPIATTSPSSNNASHLEVFPAPYIITDPDKATYEESLFIAAIATRLINPRMQDLWPGLTKYFNGNCALESIALEEKMKRKETWHVLLGFQEHLLVCRHW</sequence>
<accession>N1J4X2</accession>
<gene>
    <name evidence="8" type="ORF">BGHDH14_bgh06347</name>
</gene>
<dbReference type="STRING" id="546991.N1J4X2"/>
<evidence type="ECO:0000256" key="5">
    <source>
        <dbReference type="RuleBase" id="RU368069"/>
    </source>
</evidence>
<dbReference type="GO" id="GO:1990130">
    <property type="term" value="C:GATOR1 complex"/>
    <property type="evidence" value="ECO:0007669"/>
    <property type="project" value="TreeGrafter"/>
</dbReference>
<dbReference type="GO" id="GO:0005774">
    <property type="term" value="C:vacuolar membrane"/>
    <property type="evidence" value="ECO:0007669"/>
    <property type="project" value="UniProtKB-SubCell"/>
</dbReference>
<dbReference type="Pfam" id="PF24064">
    <property type="entry name" value="HTH_NPRL3"/>
    <property type="match status" value="1"/>
</dbReference>
<dbReference type="GO" id="GO:0034198">
    <property type="term" value="P:cellular response to amino acid starvation"/>
    <property type="evidence" value="ECO:0007669"/>
    <property type="project" value="TreeGrafter"/>
</dbReference>
<evidence type="ECO:0000256" key="6">
    <source>
        <dbReference type="SAM" id="MobiDB-lite"/>
    </source>
</evidence>
<dbReference type="HOGENOM" id="CLU_014314_2_0_1"/>
<comment type="function">
    <text evidence="3 5">Mediates inactivation of the TORC1 complex in response to amino acid starvation. Required for meiotic nuclear division.</text>
</comment>
<evidence type="ECO:0000256" key="1">
    <source>
        <dbReference type="ARBA" id="ARBA00010546"/>
    </source>
</evidence>
<dbReference type="InterPro" id="IPR056603">
    <property type="entry name" value="HTH_NPRL3"/>
</dbReference>